<reference evidence="1" key="1">
    <citation type="submission" date="2023-03" db="EMBL/GenBank/DDBJ databases">
        <title>Selenobaculum gbiensis gen. nov. sp. nov., a new bacterium isolated from the gut microbiota of IBD patient.</title>
        <authorList>
            <person name="Yeo S."/>
            <person name="Park H."/>
            <person name="Huh C.S."/>
        </authorList>
    </citation>
    <scope>NUCLEOTIDE SEQUENCE</scope>
    <source>
        <strain evidence="1">ICN-92133</strain>
    </source>
</reference>
<dbReference type="InterPro" id="IPR001539">
    <property type="entry name" value="Peptidase_U32"/>
</dbReference>
<organism evidence="1 2">
    <name type="scientific">Selenobaculum gibii</name>
    <dbReference type="NCBI Taxonomy" id="3054208"/>
    <lineage>
        <taxon>Bacteria</taxon>
        <taxon>Bacillati</taxon>
        <taxon>Bacillota</taxon>
        <taxon>Negativicutes</taxon>
        <taxon>Selenomonadales</taxon>
        <taxon>Selenomonadaceae</taxon>
        <taxon>Selenobaculum</taxon>
    </lineage>
</organism>
<protein>
    <submittedName>
        <fullName evidence="1">U32 family peptidase</fullName>
    </submittedName>
</protein>
<dbReference type="RefSeq" id="WP_147670692.1">
    <property type="nucleotide sequence ID" value="NZ_CP120678.1"/>
</dbReference>
<dbReference type="EMBL" id="CP120678">
    <property type="protein sequence ID" value="WIW71706.1"/>
    <property type="molecule type" value="Genomic_DNA"/>
</dbReference>
<gene>
    <name evidence="1" type="ORF">P3F81_05255</name>
</gene>
<dbReference type="Proteomes" id="UP001243623">
    <property type="component" value="Chromosome"/>
</dbReference>
<evidence type="ECO:0000313" key="2">
    <source>
        <dbReference type="Proteomes" id="UP001243623"/>
    </source>
</evidence>
<dbReference type="PANTHER" id="PTHR30217:SF10">
    <property type="entry name" value="23S RRNA 5-HYDROXYCYTIDINE C2501 SYNTHASE"/>
    <property type="match status" value="1"/>
</dbReference>
<accession>A0A9Y2AKM5</accession>
<dbReference type="KEGG" id="sgbi:P3F81_05255"/>
<dbReference type="InterPro" id="IPR051454">
    <property type="entry name" value="RNA/ubiquinone_mod_enzymes"/>
</dbReference>
<name>A0A9Y2AKM5_9FIRM</name>
<dbReference type="AlphaFoldDB" id="A0A9Y2AKM5"/>
<keyword evidence="2" id="KW-1185">Reference proteome</keyword>
<evidence type="ECO:0000313" key="1">
    <source>
        <dbReference type="EMBL" id="WIW71706.1"/>
    </source>
</evidence>
<dbReference type="PANTHER" id="PTHR30217">
    <property type="entry name" value="PEPTIDASE U32 FAMILY"/>
    <property type="match status" value="1"/>
</dbReference>
<dbReference type="Pfam" id="PF01136">
    <property type="entry name" value="Peptidase_U32"/>
    <property type="match status" value="2"/>
</dbReference>
<sequence>MLLSKKSVELLAPAGTWEVLEAAIAAGADAVYLGGKRFNMRMHRTDTNFDDEMLKKAIEYAHAHNVRLYITVNNLISDREIEPMRDYLKFLQTIQPDALLVQDLAVMELVRELKITIPLHTSVMMNTHNEHAINKLKEYGITRIVVGREMTLSQLSLFKERTGIEVEYFMHGDMCISQSGQCFHSGILFGQSSNRGRCLKPCRWGYKLIDEETGEILDENGPGAYKLALKDMCMYRHLPELIQAGVHSFKIEGRMRTAAFVERIVKTYRKAIDRYLADPAGYAIDENDWNDLYENRSRDFSTCFALGKPDASAIGFSGKREPRFFSQAVKEADIHSPVTIKPTDFEIKLPQNYAPELSVRVADLASVQEAAENGANRIYIGGEAFLPHKPWSLKDIKAAMDIGGKYKVKIIVTTPRATMERECGELEQLFTQLNEIRPDGIMVSNMGTLNMATQLTTLPVQTDFSFNTFNHLSAKLLKDNGSTMGTISLEATYAQIKELLFSSKLPLELIVHGPTEAMILDHNLPHMILGYDMNTRPELFNKHYALLDSANEVHPIRIDQHERNHVLFAKDLCLIKFLAKLLGAASYRIEGQHYDAKLVGQLTKIYRQELDKMLNSPMQYEFDPNLLTQLSTISPRELGIGAFRYRVSR</sequence>
<proteinExistence type="predicted"/>